<name>A0ABC9VU34_GRUJA</name>
<accession>A0ABC9VU34</accession>
<dbReference type="EMBL" id="BAAFJT010000001">
    <property type="protein sequence ID" value="GAB0176274.1"/>
    <property type="molecule type" value="Genomic_DNA"/>
</dbReference>
<gene>
    <name evidence="1" type="ORF">GRJ2_000092600</name>
</gene>
<evidence type="ECO:0000313" key="1">
    <source>
        <dbReference type="EMBL" id="GAB0176274.1"/>
    </source>
</evidence>
<keyword evidence="2" id="KW-1185">Reference proteome</keyword>
<proteinExistence type="predicted"/>
<evidence type="ECO:0000313" key="2">
    <source>
        <dbReference type="Proteomes" id="UP001623348"/>
    </source>
</evidence>
<dbReference type="PANTHER" id="PTHR33395">
    <property type="entry name" value="TRANSCRIPTASE, PUTATIVE-RELATED-RELATED"/>
    <property type="match status" value="1"/>
</dbReference>
<reference evidence="1 2" key="1">
    <citation type="submission" date="2024-06" db="EMBL/GenBank/DDBJ databases">
        <title>The draft genome of Grus japonensis, version 3.</title>
        <authorList>
            <person name="Nabeshima K."/>
            <person name="Suzuki S."/>
            <person name="Onuma M."/>
        </authorList>
    </citation>
    <scope>NUCLEOTIDE SEQUENCE [LARGE SCALE GENOMIC DNA]</scope>
    <source>
        <strain evidence="1 2">451A</strain>
    </source>
</reference>
<dbReference type="AlphaFoldDB" id="A0ABC9VU34"/>
<comment type="caution">
    <text evidence="1">The sequence shown here is derived from an EMBL/GenBank/DDBJ whole genome shotgun (WGS) entry which is preliminary data.</text>
</comment>
<sequence length="217" mass="24664">MKNKGDIVVGVYRSQDVNTEELFYRQLGEMSASVAFVLMGDFGFPNISWEYPTAVANREQTRKAKAQLELKLASVVSDNKKGFFKYVNSKRRSKENIGPILVEDGHPTNKDEEKAEPFNVVFASVFNNTDRPWAAQSPESEDHDFPFVDTEIVRNQLYQLNVHKSMGPDGIHPRVLKKIVDVMAGPLSIIYERSNFLFDGFKLQLPLAEFNGGLRCW</sequence>
<dbReference type="Proteomes" id="UP001623348">
    <property type="component" value="Unassembled WGS sequence"/>
</dbReference>
<organism evidence="1 2">
    <name type="scientific">Grus japonensis</name>
    <name type="common">Japanese crane</name>
    <name type="synonym">Red-crowned crane</name>
    <dbReference type="NCBI Taxonomy" id="30415"/>
    <lineage>
        <taxon>Eukaryota</taxon>
        <taxon>Metazoa</taxon>
        <taxon>Chordata</taxon>
        <taxon>Craniata</taxon>
        <taxon>Vertebrata</taxon>
        <taxon>Euteleostomi</taxon>
        <taxon>Archelosauria</taxon>
        <taxon>Archosauria</taxon>
        <taxon>Dinosauria</taxon>
        <taxon>Saurischia</taxon>
        <taxon>Theropoda</taxon>
        <taxon>Coelurosauria</taxon>
        <taxon>Aves</taxon>
        <taxon>Neognathae</taxon>
        <taxon>Neoaves</taxon>
        <taxon>Gruiformes</taxon>
        <taxon>Gruidae</taxon>
        <taxon>Grus</taxon>
    </lineage>
</organism>
<protein>
    <submittedName>
        <fullName evidence="1">Mitochondrial enolase superfamily member 1</fullName>
    </submittedName>
</protein>
<dbReference type="PANTHER" id="PTHR33395:SF22">
    <property type="entry name" value="REVERSE TRANSCRIPTASE DOMAIN-CONTAINING PROTEIN"/>
    <property type="match status" value="1"/>
</dbReference>